<dbReference type="Pfam" id="PF04168">
    <property type="entry name" value="Alpha-E"/>
    <property type="match status" value="1"/>
</dbReference>
<organism evidence="2">
    <name type="scientific">uncultured bacterium contig00070</name>
    <dbReference type="NCBI Taxonomy" id="1181551"/>
    <lineage>
        <taxon>Bacteria</taxon>
        <taxon>environmental samples</taxon>
    </lineage>
</organism>
<proteinExistence type="predicted"/>
<dbReference type="InterPro" id="IPR007296">
    <property type="entry name" value="DUF403"/>
</dbReference>
<accession>A0A806KG52</accession>
<protein>
    <recommendedName>
        <fullName evidence="1">DUF403 domain-containing protein</fullName>
    </recommendedName>
</protein>
<dbReference type="AlphaFoldDB" id="A0A806KG52"/>
<feature type="domain" description="DUF403" evidence="1">
    <location>
        <begin position="10"/>
        <end position="215"/>
    </location>
</feature>
<evidence type="ECO:0000259" key="1">
    <source>
        <dbReference type="Pfam" id="PF04168"/>
    </source>
</evidence>
<evidence type="ECO:0000313" key="2">
    <source>
        <dbReference type="EMBL" id="AGS53605.1"/>
    </source>
</evidence>
<reference evidence="2" key="1">
    <citation type="submission" date="2012-03" db="EMBL/GenBank/DDBJ databases">
        <title>Functional metagenomics reveals considerable lignocellulase gene clusters in the gut microbiome of a wood-feeding higher termite.</title>
        <authorList>
            <person name="Liu N."/>
        </authorList>
    </citation>
    <scope>NUCLEOTIDE SEQUENCE</scope>
</reference>
<sequence>MGIISVEHSSNLYWLGRYTERVYTTLDTFFDYHDITLDKDKNSYKKFLGKLSLEDKYGSYKNFISGFLFSRADPFTVSSTFRLAYDNALVIRNTIGSESLAYIELASNTFNASCNNKNLRLALMPVMDYLLAFWGSIDDKLATGEAGIIIKCGKLIERLDLYFRFSCEHKLINSEYEKLCHIISRVPRVPGGFCNTTHLAVLVEVLAIEDSYKERLDEVLDSLNKIFEELVT</sequence>
<dbReference type="EMBL" id="JQ844237">
    <property type="protein sequence ID" value="AGS53605.1"/>
    <property type="molecule type" value="Genomic_DNA"/>
</dbReference>
<name>A0A806KG52_9BACT</name>